<dbReference type="AlphaFoldDB" id="A0A0W0G9P2"/>
<feature type="transmembrane region" description="Helical" evidence="3">
    <location>
        <begin position="139"/>
        <end position="159"/>
    </location>
</feature>
<name>A0A0W0G9P2_MONRR</name>
<evidence type="ECO:0000313" key="4">
    <source>
        <dbReference type="EMBL" id="KTB45280.1"/>
    </source>
</evidence>
<accession>A0A0W0G9P2</accession>
<dbReference type="eggNOG" id="KOG2504">
    <property type="taxonomic scope" value="Eukaryota"/>
</dbReference>
<evidence type="ECO:0000256" key="1">
    <source>
        <dbReference type="ARBA" id="ARBA00004141"/>
    </source>
</evidence>
<feature type="transmembrane region" description="Helical" evidence="3">
    <location>
        <begin position="318"/>
        <end position="338"/>
    </location>
</feature>
<dbReference type="GO" id="GO:0022857">
    <property type="term" value="F:transmembrane transporter activity"/>
    <property type="evidence" value="ECO:0007669"/>
    <property type="project" value="InterPro"/>
</dbReference>
<feature type="transmembrane region" description="Helical" evidence="3">
    <location>
        <begin position="229"/>
        <end position="247"/>
    </location>
</feature>
<dbReference type="GO" id="GO:0016020">
    <property type="term" value="C:membrane"/>
    <property type="evidence" value="ECO:0007669"/>
    <property type="project" value="UniProtKB-SubCell"/>
</dbReference>
<comment type="caution">
    <text evidence="4">The sequence shown here is derived from an EMBL/GenBank/DDBJ whole genome shotgun (WGS) entry which is preliminary data.</text>
</comment>
<feature type="transmembrane region" description="Helical" evidence="3">
    <location>
        <begin position="24"/>
        <end position="44"/>
    </location>
</feature>
<dbReference type="Gene3D" id="1.20.1250.20">
    <property type="entry name" value="MFS general substrate transporter like domains"/>
    <property type="match status" value="2"/>
</dbReference>
<dbReference type="EMBL" id="LATX01000738">
    <property type="protein sequence ID" value="KTB45280.1"/>
    <property type="molecule type" value="Genomic_DNA"/>
</dbReference>
<dbReference type="PANTHER" id="PTHR11360:SF287">
    <property type="entry name" value="MFS MONOCARBOXYLATE TRANSPORTER"/>
    <property type="match status" value="1"/>
</dbReference>
<dbReference type="Pfam" id="PF07690">
    <property type="entry name" value="MFS_1"/>
    <property type="match status" value="1"/>
</dbReference>
<evidence type="ECO:0000256" key="2">
    <source>
        <dbReference type="ARBA" id="ARBA00006727"/>
    </source>
</evidence>
<keyword evidence="3" id="KW-0472">Membrane</keyword>
<organism evidence="4 5">
    <name type="scientific">Moniliophthora roreri</name>
    <name type="common">Frosty pod rot fungus</name>
    <name type="synonym">Monilia roreri</name>
    <dbReference type="NCBI Taxonomy" id="221103"/>
    <lineage>
        <taxon>Eukaryota</taxon>
        <taxon>Fungi</taxon>
        <taxon>Dikarya</taxon>
        <taxon>Basidiomycota</taxon>
        <taxon>Agaricomycotina</taxon>
        <taxon>Agaricomycetes</taxon>
        <taxon>Agaricomycetidae</taxon>
        <taxon>Agaricales</taxon>
        <taxon>Marasmiineae</taxon>
        <taxon>Marasmiaceae</taxon>
        <taxon>Moniliophthora</taxon>
    </lineage>
</organism>
<reference evidence="4 5" key="1">
    <citation type="submission" date="2015-12" db="EMBL/GenBank/DDBJ databases">
        <title>Draft genome sequence of Moniliophthora roreri, the causal agent of frosty pod rot of cacao.</title>
        <authorList>
            <person name="Aime M.C."/>
            <person name="Diaz-Valderrama J.R."/>
            <person name="Kijpornyongpan T."/>
            <person name="Phillips-Mora W."/>
        </authorList>
    </citation>
    <scope>NUCLEOTIDE SEQUENCE [LARGE SCALE GENOMIC DNA]</scope>
    <source>
        <strain evidence="4 5">MCA 2952</strain>
    </source>
</reference>
<feature type="transmembrane region" description="Helical" evidence="3">
    <location>
        <begin position="89"/>
        <end position="108"/>
    </location>
</feature>
<proteinExistence type="inferred from homology"/>
<evidence type="ECO:0000313" key="5">
    <source>
        <dbReference type="Proteomes" id="UP000054988"/>
    </source>
</evidence>
<dbReference type="Proteomes" id="UP000054988">
    <property type="component" value="Unassembled WGS sequence"/>
</dbReference>
<keyword evidence="3" id="KW-1133">Transmembrane helix</keyword>
<dbReference type="InterPro" id="IPR050327">
    <property type="entry name" value="Proton-linked_MCT"/>
</dbReference>
<feature type="transmembrane region" description="Helical" evidence="3">
    <location>
        <begin position="204"/>
        <end position="223"/>
    </location>
</feature>
<comment type="subcellular location">
    <subcellularLocation>
        <location evidence="1">Membrane</location>
        <topology evidence="1">Multi-pass membrane protein</topology>
    </subcellularLocation>
</comment>
<evidence type="ECO:0000256" key="3">
    <source>
        <dbReference type="SAM" id="Phobius"/>
    </source>
</evidence>
<dbReference type="InterPro" id="IPR036259">
    <property type="entry name" value="MFS_trans_sf"/>
</dbReference>
<dbReference type="SUPFAM" id="SSF103473">
    <property type="entry name" value="MFS general substrate transporter"/>
    <property type="match status" value="1"/>
</dbReference>
<gene>
    <name evidence="4" type="ORF">WG66_2154</name>
</gene>
<feature type="transmembrane region" description="Helical" evidence="3">
    <location>
        <begin position="56"/>
        <end position="77"/>
    </location>
</feature>
<comment type="similarity">
    <text evidence="2">Belongs to the major facilitator superfamily. Monocarboxylate porter (TC 2.A.1.13) family.</text>
</comment>
<protein>
    <submittedName>
        <fullName evidence="4">Putative monocarboxylate transporter 2</fullName>
    </submittedName>
</protein>
<keyword evidence="3" id="KW-0812">Transmembrane</keyword>
<sequence>MWLGVACCWTSLFGASYTTRLQLLVFLQGVLYAVGGALLYYPCISYMSEWFVRRRGLANGVIFAGTAAGGLVLPLILPLLISSQGPSRALRILSIVIVSLLVLILPLMKGRLPELRSSRARVPARRRYVEKNWSRNVKFWILLTANTFQGFGYFVPIVWLPTFATALKVDATNASIALALLNGASVIGRLSLGYLSDKFNPWSLALSTLLFTSMSTFILWGVLSHTFGGLVAFGVVYGLLAGGWSSLWTGFIRGVGVTQDDPIDSTTILGYLMFSRGIGNIVSTPISTALSTSNSSAPERHMDAHLGFDVDNGKYEKMILYVGTCFAGAAVVSLMGWVREKRHGQAGN</sequence>
<dbReference type="PANTHER" id="PTHR11360">
    <property type="entry name" value="MONOCARBOXYLATE TRANSPORTER"/>
    <property type="match status" value="1"/>
</dbReference>
<dbReference type="InterPro" id="IPR011701">
    <property type="entry name" value="MFS"/>
</dbReference>